<sequence>MASIHQGKPLISAETLMHDCDAIISATLDFLEGEKQKGYKNIHVESLEEKLLAQKIFFGFCKTTYKERRAGSRNSNEDNILKKLNPVKTNFKKVQDELEALLQADKEGALEDAKEKTEVAFAELAGSVERLKAIFLSP</sequence>
<keyword evidence="2" id="KW-1185">Reference proteome</keyword>
<reference evidence="1" key="1">
    <citation type="submission" date="2021-12" db="EMBL/GenBank/DDBJ databases">
        <title>Comparative genomics, transcriptomics and evolutionary studies reveal genomic signatures of adaptation to plant cell wall in hemibiotrophic fungi.</title>
        <authorList>
            <consortium name="DOE Joint Genome Institute"/>
            <person name="Baroncelli R."/>
            <person name="Diaz J.F."/>
            <person name="Benocci T."/>
            <person name="Peng M."/>
            <person name="Battaglia E."/>
            <person name="Haridas S."/>
            <person name="Andreopoulos W."/>
            <person name="Labutti K."/>
            <person name="Pangilinan J."/>
            <person name="Floch G.L."/>
            <person name="Makela M.R."/>
            <person name="Henrissat B."/>
            <person name="Grigoriev I.V."/>
            <person name="Crouch J.A."/>
            <person name="De Vries R.P."/>
            <person name="Sukno S.A."/>
            <person name="Thon M.R."/>
        </authorList>
    </citation>
    <scope>NUCLEOTIDE SEQUENCE</scope>
    <source>
        <strain evidence="1">CBS 112980</strain>
    </source>
</reference>
<name>A0AAD8UKN2_GLOAC</name>
<accession>A0AAD8UKN2</accession>
<gene>
    <name evidence="1" type="ORF">BDZ83DRAFT_775202</name>
</gene>
<dbReference type="Proteomes" id="UP001244207">
    <property type="component" value="Unassembled WGS sequence"/>
</dbReference>
<evidence type="ECO:0000313" key="2">
    <source>
        <dbReference type="Proteomes" id="UP001244207"/>
    </source>
</evidence>
<dbReference type="GeneID" id="85399336"/>
<organism evidence="1 2">
    <name type="scientific">Glomerella acutata</name>
    <name type="common">Colletotrichum acutatum</name>
    <dbReference type="NCBI Taxonomy" id="27357"/>
    <lineage>
        <taxon>Eukaryota</taxon>
        <taxon>Fungi</taxon>
        <taxon>Dikarya</taxon>
        <taxon>Ascomycota</taxon>
        <taxon>Pezizomycotina</taxon>
        <taxon>Sordariomycetes</taxon>
        <taxon>Hypocreomycetidae</taxon>
        <taxon>Glomerellales</taxon>
        <taxon>Glomerellaceae</taxon>
        <taxon>Colletotrichum</taxon>
        <taxon>Colletotrichum acutatum species complex</taxon>
    </lineage>
</organism>
<dbReference type="RefSeq" id="XP_060366132.1">
    <property type="nucleotide sequence ID" value="XM_060515438.1"/>
</dbReference>
<protein>
    <submittedName>
        <fullName evidence="1">Uncharacterized protein</fullName>
    </submittedName>
</protein>
<dbReference type="EMBL" id="JAHMHS010000035">
    <property type="protein sequence ID" value="KAK1726077.1"/>
    <property type="molecule type" value="Genomic_DNA"/>
</dbReference>
<evidence type="ECO:0000313" key="1">
    <source>
        <dbReference type="EMBL" id="KAK1726077.1"/>
    </source>
</evidence>
<dbReference type="AlphaFoldDB" id="A0AAD8UKN2"/>
<proteinExistence type="predicted"/>
<comment type="caution">
    <text evidence="1">The sequence shown here is derived from an EMBL/GenBank/DDBJ whole genome shotgun (WGS) entry which is preliminary data.</text>
</comment>